<dbReference type="KEGG" id="tpt:Tpet_0562"/>
<dbReference type="STRING" id="390874.Tpet_0562"/>
<protein>
    <submittedName>
        <fullName evidence="2">Uncharacterized protein</fullName>
    </submittedName>
</protein>
<dbReference type="EMBL" id="CP000702">
    <property type="protein sequence ID" value="ABQ46583.1"/>
    <property type="molecule type" value="Genomic_DNA"/>
</dbReference>
<name>A5IK60_THEP1</name>
<reference evidence="3" key="1">
    <citation type="submission" date="2007-05" db="EMBL/GenBank/DDBJ databases">
        <title>Complete sequence of Thermotoga petrophila RKU-1.</title>
        <authorList>
            <consortium name="US DOE Joint Genome Institute"/>
            <person name="Copeland A."/>
            <person name="Lucas S."/>
            <person name="Lapidus A."/>
            <person name="Barry K."/>
            <person name="Glavina del Rio T."/>
            <person name="Dalin E."/>
            <person name="Tice H."/>
            <person name="Pitluck S."/>
            <person name="Sims D."/>
            <person name="Brettin T."/>
            <person name="Bruce D."/>
            <person name="Detter J.C."/>
            <person name="Han C."/>
            <person name="Tapia R."/>
            <person name="Schmutz J."/>
            <person name="Larimer F."/>
            <person name="Land M."/>
            <person name="Hauser L."/>
            <person name="Kyrpides N."/>
            <person name="Mikhailova N."/>
            <person name="Nelson K."/>
            <person name="Gogarten J.P."/>
            <person name="Noll K."/>
            <person name="Richardson P."/>
        </authorList>
    </citation>
    <scope>NUCLEOTIDE SEQUENCE [LARGE SCALE GENOMIC DNA]</scope>
    <source>
        <strain evidence="3">ATCC BAA-488 / DSM 13995 / JCM 10881 / RKU-1</strain>
    </source>
</reference>
<evidence type="ECO:0000313" key="3">
    <source>
        <dbReference type="Proteomes" id="UP000006558"/>
    </source>
</evidence>
<dbReference type="RefSeq" id="WP_004083158.1">
    <property type="nucleotide sequence ID" value="NC_009486.1"/>
</dbReference>
<feature type="transmembrane region" description="Helical" evidence="1">
    <location>
        <begin position="6"/>
        <end position="25"/>
    </location>
</feature>
<evidence type="ECO:0000313" key="2">
    <source>
        <dbReference type="EMBL" id="ABQ46583.1"/>
    </source>
</evidence>
<feature type="transmembrane region" description="Helical" evidence="1">
    <location>
        <begin position="46"/>
        <end position="65"/>
    </location>
</feature>
<dbReference type="AlphaFoldDB" id="A5IK60"/>
<organism evidence="2 3">
    <name type="scientific">Thermotoga petrophila (strain ATCC BAA-488 / DSM 13995 / JCM 10881 / RKU-1)</name>
    <dbReference type="NCBI Taxonomy" id="390874"/>
    <lineage>
        <taxon>Bacteria</taxon>
        <taxon>Thermotogati</taxon>
        <taxon>Thermotogota</taxon>
        <taxon>Thermotogae</taxon>
        <taxon>Thermotogales</taxon>
        <taxon>Thermotogaceae</taxon>
        <taxon>Thermotoga</taxon>
    </lineage>
</organism>
<proteinExistence type="predicted"/>
<accession>A5IK60</accession>
<evidence type="ECO:0000256" key="1">
    <source>
        <dbReference type="SAM" id="Phobius"/>
    </source>
</evidence>
<sequence length="68" mass="7711">MRFVSDFLFFAGFGLLFIAIVFFDLGTRAIKKKQNQKKKFYDKKGWQFLSVSLGAFAVSILLALIGRG</sequence>
<keyword evidence="1" id="KW-0812">Transmembrane</keyword>
<keyword evidence="1" id="KW-0472">Membrane</keyword>
<reference evidence="2 3" key="2">
    <citation type="journal article" date="2009" name="Proc. Natl. Acad. Sci. U.S.A.">
        <title>On the chimeric nature, thermophilic origin, and phylogenetic placement of the Thermotogales.</title>
        <authorList>
            <person name="Zhaxybayeva O."/>
            <person name="Swithers K.S."/>
            <person name="Lapierre P."/>
            <person name="Fournier G.P."/>
            <person name="Bickhart D.M."/>
            <person name="DeBoy R.T."/>
            <person name="Nelson K.E."/>
            <person name="Nesbo C.L."/>
            <person name="Doolittle W.F."/>
            <person name="Gogarten J.P."/>
            <person name="Noll K.M."/>
        </authorList>
    </citation>
    <scope>NUCLEOTIDE SEQUENCE [LARGE SCALE GENOMIC DNA]</scope>
    <source>
        <strain evidence="3">ATCC BAA-488 / DSM 13995 / JCM 10881 / RKU-1</strain>
    </source>
</reference>
<dbReference type="HOGENOM" id="CLU_204730_0_0_0"/>
<keyword evidence="1" id="KW-1133">Transmembrane helix</keyword>
<dbReference type="Proteomes" id="UP000006558">
    <property type="component" value="Chromosome"/>
</dbReference>
<gene>
    <name evidence="2" type="ordered locus">Tpet_0562</name>
</gene>